<evidence type="ECO:0000256" key="15">
    <source>
        <dbReference type="PIRSR" id="PIRSR037149-1"/>
    </source>
</evidence>
<keyword evidence="7 15" id="KW-0479">Metal-binding</keyword>
<gene>
    <name evidence="20" type="ORF">DNH61_12935</name>
</gene>
<evidence type="ECO:0000256" key="3">
    <source>
        <dbReference type="ARBA" id="ARBA00010429"/>
    </source>
</evidence>
<dbReference type="Pfam" id="PF01077">
    <property type="entry name" value="NIR_SIR"/>
    <property type="match status" value="1"/>
</dbReference>
<dbReference type="InterPro" id="IPR036136">
    <property type="entry name" value="Nit/Sulf_reduc_fer-like_dom_sf"/>
</dbReference>
<keyword evidence="8 14" id="KW-0274">FAD</keyword>
<keyword evidence="9" id="KW-0560">Oxidoreductase</keyword>
<dbReference type="InterPro" id="IPR041575">
    <property type="entry name" value="Rubredoxin_C"/>
</dbReference>
<dbReference type="InterPro" id="IPR041854">
    <property type="entry name" value="BFD-like_2Fe2S-bd_dom_sf"/>
</dbReference>
<comment type="cofactor">
    <cofactor evidence="15">
        <name>siroheme</name>
        <dbReference type="ChEBI" id="CHEBI:60052"/>
    </cofactor>
    <text evidence="15">Binds 1 siroheme per subunit.</text>
</comment>
<dbReference type="GO" id="GO:0050660">
    <property type="term" value="F:flavin adenine dinucleotide binding"/>
    <property type="evidence" value="ECO:0007669"/>
    <property type="project" value="UniProtKB-UniRule"/>
</dbReference>
<dbReference type="FunFam" id="1.10.10.1100:FF:000002">
    <property type="entry name" value="Nitrite reductase large subunit"/>
    <property type="match status" value="1"/>
</dbReference>
<dbReference type="Gene3D" id="3.30.390.30">
    <property type="match status" value="1"/>
</dbReference>
<comment type="cofactor">
    <cofactor evidence="15">
        <name>[4Fe-4S] cluster</name>
        <dbReference type="ChEBI" id="CHEBI:49883"/>
    </cofactor>
    <text evidence="15">Binds 1 [4Fe-4S] cluster per subunit.</text>
</comment>
<evidence type="ECO:0000256" key="4">
    <source>
        <dbReference type="ARBA" id="ARBA00022617"/>
    </source>
</evidence>
<keyword evidence="15" id="KW-0004">4Fe-4S</keyword>
<dbReference type="Gene3D" id="3.30.413.10">
    <property type="entry name" value="Sulfite Reductase Hemoprotein, domain 1"/>
    <property type="match status" value="1"/>
</dbReference>
<keyword evidence="21" id="KW-1185">Reference proteome</keyword>
<dbReference type="RefSeq" id="WP_111147064.1">
    <property type="nucleotide sequence ID" value="NZ_QKRB01000044.1"/>
</dbReference>
<dbReference type="InterPro" id="IPR052034">
    <property type="entry name" value="NasD-like"/>
</dbReference>
<proteinExistence type="inferred from homology"/>
<evidence type="ECO:0000256" key="2">
    <source>
        <dbReference type="ARBA" id="ARBA00005096"/>
    </source>
</evidence>
<keyword evidence="11 15" id="KW-0411">Iron-sulfur</keyword>
<feature type="binding site" evidence="15">
    <location>
        <position position="624"/>
    </location>
    <ligand>
        <name>[4Fe-4S] cluster</name>
        <dbReference type="ChEBI" id="CHEBI:49883"/>
    </ligand>
</feature>
<dbReference type="EMBL" id="QKRB01000044">
    <property type="protein sequence ID" value="PZD95434.1"/>
    <property type="molecule type" value="Genomic_DNA"/>
</dbReference>
<dbReference type="GO" id="GO:0051539">
    <property type="term" value="F:4 iron, 4 sulfur cluster binding"/>
    <property type="evidence" value="ECO:0007669"/>
    <property type="project" value="UniProtKB-KW"/>
</dbReference>
<dbReference type="SUPFAM" id="SSF56014">
    <property type="entry name" value="Nitrite and sulphite reductase 4Fe-4S domain-like"/>
    <property type="match status" value="1"/>
</dbReference>
<evidence type="ECO:0000256" key="14">
    <source>
        <dbReference type="PIRNR" id="PIRNR037149"/>
    </source>
</evidence>
<protein>
    <submittedName>
        <fullName evidence="20">NAD(P)/FAD-dependent oxidoreductase</fullName>
    </submittedName>
</protein>
<comment type="caution">
    <text evidence="20">The sequence shown here is derived from an EMBL/GenBank/DDBJ whole genome shotgun (WGS) entry which is preliminary data.</text>
</comment>
<evidence type="ECO:0000256" key="1">
    <source>
        <dbReference type="ARBA" id="ARBA00001974"/>
    </source>
</evidence>
<name>A0A2W1LLP5_9BACL</name>
<dbReference type="Pfam" id="PF18267">
    <property type="entry name" value="Rubredoxin_C"/>
    <property type="match status" value="1"/>
</dbReference>
<keyword evidence="6" id="KW-0001">2Fe-2S</keyword>
<evidence type="ECO:0000256" key="10">
    <source>
        <dbReference type="ARBA" id="ARBA00023004"/>
    </source>
</evidence>
<dbReference type="GO" id="GO:0046872">
    <property type="term" value="F:metal ion binding"/>
    <property type="evidence" value="ECO:0007669"/>
    <property type="project" value="UniProtKB-KW"/>
</dbReference>
<feature type="domain" description="BFD-like [2Fe-2S]-binding" evidence="17">
    <location>
        <begin position="415"/>
        <end position="462"/>
    </location>
</feature>
<dbReference type="PANTHER" id="PTHR43809:SF1">
    <property type="entry name" value="NITRITE REDUCTASE (NADH) LARGE SUBUNIT"/>
    <property type="match status" value="1"/>
</dbReference>
<evidence type="ECO:0000259" key="18">
    <source>
        <dbReference type="Pfam" id="PF07992"/>
    </source>
</evidence>
<feature type="domain" description="FAD/NAD(P)-binding" evidence="18">
    <location>
        <begin position="5"/>
        <end position="282"/>
    </location>
</feature>
<dbReference type="AlphaFoldDB" id="A0A2W1LLP5"/>
<dbReference type="CDD" id="cd19943">
    <property type="entry name" value="NirB_Fer2_BFD-like_1"/>
    <property type="match status" value="1"/>
</dbReference>
<evidence type="ECO:0000256" key="9">
    <source>
        <dbReference type="ARBA" id="ARBA00023002"/>
    </source>
</evidence>
<evidence type="ECO:0000256" key="6">
    <source>
        <dbReference type="ARBA" id="ARBA00022714"/>
    </source>
</evidence>
<organism evidence="20 21">
    <name type="scientific">Paenibacillus sambharensis</name>
    <dbReference type="NCBI Taxonomy" id="1803190"/>
    <lineage>
        <taxon>Bacteria</taxon>
        <taxon>Bacillati</taxon>
        <taxon>Bacillota</taxon>
        <taxon>Bacilli</taxon>
        <taxon>Bacillales</taxon>
        <taxon>Paenibacillaceae</taxon>
        <taxon>Paenibacillus</taxon>
    </lineage>
</organism>
<dbReference type="Pfam" id="PF04324">
    <property type="entry name" value="Fer2_BFD"/>
    <property type="match status" value="2"/>
</dbReference>
<dbReference type="OrthoDB" id="9792592at2"/>
<evidence type="ECO:0000256" key="13">
    <source>
        <dbReference type="ARBA" id="ARBA00034078"/>
    </source>
</evidence>
<evidence type="ECO:0000256" key="7">
    <source>
        <dbReference type="ARBA" id="ARBA00022723"/>
    </source>
</evidence>
<dbReference type="GO" id="GO:0051537">
    <property type="term" value="F:2 iron, 2 sulfur cluster binding"/>
    <property type="evidence" value="ECO:0007669"/>
    <property type="project" value="UniProtKB-KW"/>
</dbReference>
<dbReference type="GO" id="GO:0020037">
    <property type="term" value="F:heme binding"/>
    <property type="evidence" value="ECO:0007669"/>
    <property type="project" value="InterPro"/>
</dbReference>
<evidence type="ECO:0000256" key="8">
    <source>
        <dbReference type="ARBA" id="ARBA00022827"/>
    </source>
</evidence>
<dbReference type="InterPro" id="IPR045854">
    <property type="entry name" value="NO2/SO3_Rdtase_4Fe4S_sf"/>
</dbReference>
<evidence type="ECO:0000313" key="21">
    <source>
        <dbReference type="Proteomes" id="UP000249522"/>
    </source>
</evidence>
<dbReference type="Gene3D" id="3.50.50.60">
    <property type="entry name" value="FAD/NAD(P)-binding domain"/>
    <property type="match status" value="2"/>
</dbReference>
<dbReference type="SUPFAM" id="SSF51905">
    <property type="entry name" value="FAD/NAD(P)-binding domain"/>
    <property type="match status" value="2"/>
</dbReference>
<dbReference type="Gene3D" id="1.10.10.1100">
    <property type="entry name" value="BFD-like [2Fe-2S]-binding domain"/>
    <property type="match status" value="1"/>
</dbReference>
<dbReference type="FunFam" id="3.50.50.60:FF:000033">
    <property type="entry name" value="Nitrite reductase [NAD(P)H], large subunit"/>
    <property type="match status" value="1"/>
</dbReference>
<dbReference type="SUPFAM" id="SSF55124">
    <property type="entry name" value="Nitrite/Sulfite reductase N-terminal domain-like"/>
    <property type="match status" value="1"/>
</dbReference>
<evidence type="ECO:0000259" key="19">
    <source>
        <dbReference type="Pfam" id="PF18267"/>
    </source>
</evidence>
<dbReference type="InterPro" id="IPR012744">
    <property type="entry name" value="Nitri_red_NirB"/>
</dbReference>
<dbReference type="GO" id="GO:0042128">
    <property type="term" value="P:nitrate assimilation"/>
    <property type="evidence" value="ECO:0007669"/>
    <property type="project" value="UniProtKB-UniRule"/>
</dbReference>
<keyword evidence="4 15" id="KW-0349">Heme</keyword>
<dbReference type="InterPro" id="IPR007419">
    <property type="entry name" value="BFD-like_2Fe2S-bd_dom"/>
</dbReference>
<dbReference type="CDD" id="cd19944">
    <property type="entry name" value="NirB_Fer2_BFD-like_2"/>
    <property type="match status" value="1"/>
</dbReference>
<dbReference type="InterPro" id="IPR017121">
    <property type="entry name" value="Nitrite_Rdtase_lsu"/>
</dbReference>
<dbReference type="GO" id="GO:0050661">
    <property type="term" value="F:NADP binding"/>
    <property type="evidence" value="ECO:0007669"/>
    <property type="project" value="UniProtKB-UniRule"/>
</dbReference>
<comment type="pathway">
    <text evidence="2">Nitrogen metabolism; nitrate reduction (assimilation).</text>
</comment>
<dbReference type="InterPro" id="IPR006067">
    <property type="entry name" value="NO2/SO3_Rdtase_4Fe4S_dom"/>
</dbReference>
<evidence type="ECO:0000256" key="11">
    <source>
        <dbReference type="ARBA" id="ARBA00023014"/>
    </source>
</evidence>
<comment type="cofactor">
    <cofactor evidence="13">
        <name>[2Fe-2S] cluster</name>
        <dbReference type="ChEBI" id="CHEBI:190135"/>
    </cofactor>
</comment>
<feature type="domain" description="BFD-like [2Fe-2S]-binding" evidence="17">
    <location>
        <begin position="480"/>
        <end position="528"/>
    </location>
</feature>
<dbReference type="Pfam" id="PF07992">
    <property type="entry name" value="Pyr_redox_2"/>
    <property type="match status" value="1"/>
</dbReference>
<dbReference type="PIRSF" id="PIRSF037149">
    <property type="entry name" value="NirB"/>
    <property type="match status" value="1"/>
</dbReference>
<dbReference type="InterPro" id="IPR016156">
    <property type="entry name" value="FAD/NAD-linked_Rdtase_dimer_sf"/>
</dbReference>
<comment type="similarity">
    <text evidence="3">Belongs to the nitrite and sulfite reductase 4Fe-4S domain family.</text>
</comment>
<keyword evidence="10 15" id="KW-0408">Iron</keyword>
<dbReference type="PANTHER" id="PTHR43809">
    <property type="entry name" value="NITRITE REDUCTASE (NADH) LARGE SUBUNIT"/>
    <property type="match status" value="1"/>
</dbReference>
<dbReference type="GO" id="GO:0098809">
    <property type="term" value="F:nitrite reductase activity"/>
    <property type="evidence" value="ECO:0007669"/>
    <property type="project" value="InterPro"/>
</dbReference>
<keyword evidence="12 14" id="KW-0534">Nitrate assimilation</keyword>
<dbReference type="InterPro" id="IPR023753">
    <property type="entry name" value="FAD/NAD-binding_dom"/>
</dbReference>
<dbReference type="PRINTS" id="PR00411">
    <property type="entry name" value="PNDRDTASEI"/>
</dbReference>
<accession>A0A2W1LLP5</accession>
<evidence type="ECO:0000256" key="12">
    <source>
        <dbReference type="ARBA" id="ARBA00023063"/>
    </source>
</evidence>
<evidence type="ECO:0000256" key="5">
    <source>
        <dbReference type="ARBA" id="ARBA00022630"/>
    </source>
</evidence>
<feature type="domain" description="NADH-rubredoxin oxidoreductase C-terminal" evidence="19">
    <location>
        <begin position="318"/>
        <end position="384"/>
    </location>
</feature>
<evidence type="ECO:0000313" key="20">
    <source>
        <dbReference type="EMBL" id="PZD95434.1"/>
    </source>
</evidence>
<dbReference type="InterPro" id="IPR036188">
    <property type="entry name" value="FAD/NAD-bd_sf"/>
</dbReference>
<dbReference type="PRINTS" id="PR00368">
    <property type="entry name" value="FADPNR"/>
</dbReference>
<comment type="cofactor">
    <cofactor evidence="1 14">
        <name>FAD</name>
        <dbReference type="ChEBI" id="CHEBI:57692"/>
    </cofactor>
</comment>
<reference evidence="20 21" key="1">
    <citation type="submission" date="2018-06" db="EMBL/GenBank/DDBJ databases">
        <title>Paenibacillus imtechensis sp. nov.</title>
        <authorList>
            <person name="Pinnaka A.K."/>
            <person name="Singh H."/>
            <person name="Kaur M."/>
        </authorList>
    </citation>
    <scope>NUCLEOTIDE SEQUENCE [LARGE SCALE GENOMIC DNA]</scope>
    <source>
        <strain evidence="20 21">SMB1</strain>
    </source>
</reference>
<evidence type="ECO:0000259" key="16">
    <source>
        <dbReference type="Pfam" id="PF01077"/>
    </source>
</evidence>
<keyword evidence="5 14" id="KW-0285">Flavoprotein</keyword>
<evidence type="ECO:0000259" key="17">
    <source>
        <dbReference type="Pfam" id="PF04324"/>
    </source>
</evidence>
<dbReference type="Proteomes" id="UP000249522">
    <property type="component" value="Unassembled WGS sequence"/>
</dbReference>
<sequence>MEKQRLVLVGNGMAGVRCIEEILALAPERFDITIIGSEPHPNYNRIMLSKVLQGDTGIEDIVTHDWSWYRERGINLLTGETVVGLDRAGRTVSTDRGRVISYDKLILATGSLPFMLPLPGADKPGVTAFRDIKDCETMIEAAAGYRKAAVIGGGLLGLEAARGLLNLGMEVDVVHINGYLMERQLDTESGTMLQRELERQGMRFLLEKQTERIYGRKRAEGLQFRDGSKAAADLIVMAVGVRPNVKLAQTGGLEVNRAIVVNDRMETSEAGIYAVGECAEHRGMVYGLVAPLYEQGKVLAKAICGEETPGYKGSILYSQLKVSGVEVFSAGEIRDNEVDTCLKQYNGIKGTYKKVTVKNGRIAGAVLFGDSSEGSKWLNYIKQGADAKVLDEEAAAGAGGSGLDAAAALKDTDTVCSCNSVTKGTIISAVMEERLETVEEVKACTRASGSCGGCKPLVEAVLRYALEHADEAGAGGQPPMCGCTGLSDGQAREAIRSGGWAGAEEAMAALGWNELHGCKVCRPAIRYYTAVFGREYSIGGGEKLADGSIVLSPRFYGGVVDARQLRRLAELMEQYEVPLAKLSADGGLDLLGLSPELAGEMKPLLPEAVRTASYGHPIGPVATCRGLGYEEGAIQDSVRLGAELEKRVAGLEQPAPVRIAVSSSPLHPSGTLSKDIGLVGVPEGYELYVGGQDGRLLREGELLCTGLSAEGAVDMTAALLMLYRETAAYGERVHAWVERQGIIQLREMLFDPDLRSGLLARLGLMMERLSVNDKQPASAAMVR</sequence>
<feature type="domain" description="Nitrite/sulphite reductase 4Fe-4S" evidence="16">
    <location>
        <begin position="621"/>
        <end position="749"/>
    </location>
</feature>
<dbReference type="NCBIfam" id="TIGR02374">
    <property type="entry name" value="nitri_red_nirB"/>
    <property type="match status" value="1"/>
</dbReference>